<sequence>MNPQEKQEIKKAICQALDGQPPMRIDRIATRSGVDGKALTDALFELENVGMITSTLNDGRPIYRLKSGRPTPVKKPAGKSEKEMRENVLRYFKGRPGQDVSTRSINAMLGSHQAGTSVLNKLKEEGLIERSGHGIWRLVGGQDEEKPTEQQPEKRMDAAMTAIINTFKPQAGQEQAKDSDAAVLAAANTDEKPGDEHDITIGCFSDGSFSLDKGNGLWKMRLSRAQMMKVMGFVEKFIAMEGV</sequence>
<dbReference type="SUPFAM" id="SSF46785">
    <property type="entry name" value="Winged helix' DNA-binding domain"/>
    <property type="match status" value="1"/>
</dbReference>
<protein>
    <submittedName>
        <fullName evidence="2">Uncharacterized protein</fullName>
    </submittedName>
</protein>
<dbReference type="RefSeq" id="WP_064105991.1">
    <property type="nucleotide sequence ID" value="NZ_LXSH01000020.1"/>
</dbReference>
<organism evidence="2 3">
    <name type="scientific">Eikenella corrodens</name>
    <dbReference type="NCBI Taxonomy" id="539"/>
    <lineage>
        <taxon>Bacteria</taxon>
        <taxon>Pseudomonadati</taxon>
        <taxon>Pseudomonadota</taxon>
        <taxon>Betaproteobacteria</taxon>
        <taxon>Neisseriales</taxon>
        <taxon>Neisseriaceae</taxon>
        <taxon>Eikenella</taxon>
    </lineage>
</organism>
<evidence type="ECO:0000313" key="3">
    <source>
        <dbReference type="Proteomes" id="UP000078103"/>
    </source>
</evidence>
<evidence type="ECO:0000256" key="1">
    <source>
        <dbReference type="SAM" id="MobiDB-lite"/>
    </source>
</evidence>
<evidence type="ECO:0000313" key="2">
    <source>
        <dbReference type="EMBL" id="OAM21656.1"/>
    </source>
</evidence>
<gene>
    <name evidence="2" type="ORF">A7P89_07480</name>
</gene>
<comment type="caution">
    <text evidence="2">The sequence shown here is derived from an EMBL/GenBank/DDBJ whole genome shotgun (WGS) entry which is preliminary data.</text>
</comment>
<proteinExistence type="predicted"/>
<name>A0A1A9RPV2_EIKCO</name>
<dbReference type="EMBL" id="LXSH01000020">
    <property type="protein sequence ID" value="OAM21656.1"/>
    <property type="molecule type" value="Genomic_DNA"/>
</dbReference>
<accession>A0A1A9RPV2</accession>
<dbReference type="AlphaFoldDB" id="A0A1A9RPV2"/>
<feature type="region of interest" description="Disordered" evidence="1">
    <location>
        <begin position="63"/>
        <end position="82"/>
    </location>
</feature>
<dbReference type="InterPro" id="IPR036390">
    <property type="entry name" value="WH_DNA-bd_sf"/>
</dbReference>
<dbReference type="Proteomes" id="UP000078103">
    <property type="component" value="Unassembled WGS sequence"/>
</dbReference>
<reference evidence="3" key="1">
    <citation type="submission" date="2016-05" db="EMBL/GenBank/DDBJ databases">
        <title>Draft genome of Corynebacterium afermentans subsp. afermentans LCDC 88199T.</title>
        <authorList>
            <person name="Bernier A.-M."/>
            <person name="Bernard K."/>
        </authorList>
    </citation>
    <scope>NUCLEOTIDE SEQUENCE [LARGE SCALE GENOMIC DNA]</scope>
    <source>
        <strain evidence="3">NML120819</strain>
    </source>
</reference>